<name>A0AAW4G5P5_GORRU</name>
<dbReference type="RefSeq" id="WP_154883343.1">
    <property type="nucleotide sequence ID" value="NZ_CP059694.1"/>
</dbReference>
<keyword evidence="2" id="KW-0812">Transmembrane</keyword>
<gene>
    <name evidence="3" type="ORF">JTZ10_14375</name>
</gene>
<comment type="caution">
    <text evidence="3">The sequence shown here is derived from an EMBL/GenBank/DDBJ whole genome shotgun (WGS) entry which is preliminary data.</text>
</comment>
<keyword evidence="2" id="KW-0472">Membrane</keyword>
<sequence>MALRYFAVYALLEIAAFVGMALWLGFGWAVLISIAAGVLGFLTLRWQGRKVFGELRRAANNEVDARAPLADTALVATSTILLVIPGVVSTLAGILLLFPPTRKVLRPVVVAVGAKRMASAMDRAGLYATGIYGSRIRGGGVGGGATVVDGSVVESDTPGSGFAPGSEPVTTPQLPPTR</sequence>
<dbReference type="EMBL" id="JAFFGU010000005">
    <property type="protein sequence ID" value="MBM7278942.1"/>
    <property type="molecule type" value="Genomic_DNA"/>
</dbReference>
<dbReference type="NCBIfam" id="NF008528">
    <property type="entry name" value="PRK11463.1-2"/>
    <property type="match status" value="1"/>
</dbReference>
<dbReference type="GO" id="GO:0016020">
    <property type="term" value="C:membrane"/>
    <property type="evidence" value="ECO:0007669"/>
    <property type="project" value="InterPro"/>
</dbReference>
<organism evidence="3 4">
    <name type="scientific">Gordonia rubripertincta</name>
    <name type="common">Rhodococcus corallinus</name>
    <dbReference type="NCBI Taxonomy" id="36822"/>
    <lineage>
        <taxon>Bacteria</taxon>
        <taxon>Bacillati</taxon>
        <taxon>Actinomycetota</taxon>
        <taxon>Actinomycetes</taxon>
        <taxon>Mycobacteriales</taxon>
        <taxon>Gordoniaceae</taxon>
        <taxon>Gordonia</taxon>
    </lineage>
</organism>
<dbReference type="PANTHER" id="PTHR35335">
    <property type="entry name" value="UPF0716 PROTEIN FXSA"/>
    <property type="match status" value="1"/>
</dbReference>
<evidence type="ECO:0000256" key="1">
    <source>
        <dbReference type="SAM" id="MobiDB-lite"/>
    </source>
</evidence>
<reference evidence="3" key="1">
    <citation type="submission" date="2021-02" db="EMBL/GenBank/DDBJ databases">
        <title>Taxonomy, biology and ecology of Rhodococcus bacteria occurring in California pistachio and other woody hosts as revealed by genome sequence analyses.</title>
        <authorList>
            <person name="Riely B."/>
            <person name="Gai Y."/>
        </authorList>
    </citation>
    <scope>NUCLEOTIDE SEQUENCE</scope>
    <source>
        <strain evidence="3">BP-295</strain>
    </source>
</reference>
<protein>
    <submittedName>
        <fullName evidence="3">FxsA family protein</fullName>
    </submittedName>
</protein>
<dbReference type="Proteomes" id="UP001195196">
    <property type="component" value="Unassembled WGS sequence"/>
</dbReference>
<dbReference type="InterPro" id="IPR007313">
    <property type="entry name" value="FxsA"/>
</dbReference>
<feature type="transmembrane region" description="Helical" evidence="2">
    <location>
        <begin position="73"/>
        <end position="98"/>
    </location>
</feature>
<evidence type="ECO:0000313" key="3">
    <source>
        <dbReference type="EMBL" id="MBM7278942.1"/>
    </source>
</evidence>
<accession>A0AAW4G5P5</accession>
<evidence type="ECO:0000313" key="4">
    <source>
        <dbReference type="Proteomes" id="UP001195196"/>
    </source>
</evidence>
<proteinExistence type="predicted"/>
<keyword evidence="2" id="KW-1133">Transmembrane helix</keyword>
<evidence type="ECO:0000256" key="2">
    <source>
        <dbReference type="SAM" id="Phobius"/>
    </source>
</evidence>
<dbReference type="Pfam" id="PF04186">
    <property type="entry name" value="FxsA"/>
    <property type="match status" value="1"/>
</dbReference>
<dbReference type="AlphaFoldDB" id="A0AAW4G5P5"/>
<feature type="transmembrane region" description="Helical" evidence="2">
    <location>
        <begin position="28"/>
        <end position="46"/>
    </location>
</feature>
<dbReference type="PANTHER" id="PTHR35335:SF1">
    <property type="entry name" value="UPF0716 PROTEIN FXSA"/>
    <property type="match status" value="1"/>
</dbReference>
<feature type="region of interest" description="Disordered" evidence="1">
    <location>
        <begin position="153"/>
        <end position="178"/>
    </location>
</feature>